<dbReference type="CDD" id="cd06170">
    <property type="entry name" value="LuxR_C_like"/>
    <property type="match status" value="1"/>
</dbReference>
<sequence>MNSLIKVIIADDHYIMLEGLKRIIEECPDMEVVGTALDGKEAIKIILEKKPDVAIVDISMPHYDGLEVVDMIKKHLPKLPILILTMHEEEQYVFRAIEIGAMGYITKKAVSTQLVDAIRKVHAGKRYLPEDVAEVIALKIAQGKNKSPIDLLSTRELQVLKRIALGQTNREIAEAYNLSVKTIDTYRQRILKKLKLRNNADISRFAISLKLI</sequence>
<dbReference type="InterPro" id="IPR039420">
    <property type="entry name" value="WalR-like"/>
</dbReference>
<dbReference type="GO" id="GO:0006355">
    <property type="term" value="P:regulation of DNA-templated transcription"/>
    <property type="evidence" value="ECO:0007669"/>
    <property type="project" value="InterPro"/>
</dbReference>
<dbReference type="PANTHER" id="PTHR43214:SF43">
    <property type="entry name" value="TWO-COMPONENT RESPONSE REGULATOR"/>
    <property type="match status" value="1"/>
</dbReference>
<dbReference type="InterPro" id="IPR058245">
    <property type="entry name" value="NreC/VraR/RcsB-like_REC"/>
</dbReference>
<dbReference type="AlphaFoldDB" id="A0A1H0CIM4"/>
<dbReference type="PROSITE" id="PS50110">
    <property type="entry name" value="RESPONSE_REGULATORY"/>
    <property type="match status" value="1"/>
</dbReference>
<dbReference type="SMART" id="SM00448">
    <property type="entry name" value="REC"/>
    <property type="match status" value="1"/>
</dbReference>
<dbReference type="STRING" id="206665.SAMN04488516_10365"/>
<dbReference type="GO" id="GO:0003677">
    <property type="term" value="F:DNA binding"/>
    <property type="evidence" value="ECO:0007669"/>
    <property type="project" value="UniProtKB-KW"/>
</dbReference>
<name>A0A1H0CIM4_9BACT</name>
<dbReference type="InterPro" id="IPR001789">
    <property type="entry name" value="Sig_transdc_resp-reg_receiver"/>
</dbReference>
<dbReference type="RefSeq" id="WP_092064156.1">
    <property type="nucleotide sequence ID" value="NZ_FNIN01000003.1"/>
</dbReference>
<reference evidence="6 7" key="1">
    <citation type="submission" date="2016-10" db="EMBL/GenBank/DDBJ databases">
        <authorList>
            <person name="de Groot N.N."/>
        </authorList>
    </citation>
    <scope>NUCLEOTIDE SEQUENCE [LARGE SCALE GENOMIC DNA]</scope>
    <source>
        <strain evidence="6 7">DSM 15269</strain>
    </source>
</reference>
<dbReference type="Pfam" id="PF00196">
    <property type="entry name" value="GerE"/>
    <property type="match status" value="1"/>
</dbReference>
<feature type="modified residue" description="4-aspartylphosphate" evidence="3">
    <location>
        <position position="57"/>
    </location>
</feature>
<proteinExistence type="predicted"/>
<dbReference type="Proteomes" id="UP000199602">
    <property type="component" value="Unassembled WGS sequence"/>
</dbReference>
<dbReference type="InterPro" id="IPR016032">
    <property type="entry name" value="Sig_transdc_resp-reg_C-effctor"/>
</dbReference>
<feature type="domain" description="Response regulatory" evidence="5">
    <location>
        <begin position="6"/>
        <end position="122"/>
    </location>
</feature>
<evidence type="ECO:0000256" key="1">
    <source>
        <dbReference type="ARBA" id="ARBA00022553"/>
    </source>
</evidence>
<gene>
    <name evidence="6" type="ORF">SAMN04488516_10365</name>
</gene>
<organism evidence="6 7">
    <name type="scientific">Desulfonauticus submarinus</name>
    <dbReference type="NCBI Taxonomy" id="206665"/>
    <lineage>
        <taxon>Bacteria</taxon>
        <taxon>Pseudomonadati</taxon>
        <taxon>Thermodesulfobacteriota</taxon>
        <taxon>Desulfovibrionia</taxon>
        <taxon>Desulfovibrionales</taxon>
        <taxon>Desulfonauticaceae</taxon>
        <taxon>Desulfonauticus</taxon>
    </lineage>
</organism>
<dbReference type="SMART" id="SM00421">
    <property type="entry name" value="HTH_LUXR"/>
    <property type="match status" value="1"/>
</dbReference>
<dbReference type="GO" id="GO:0000160">
    <property type="term" value="P:phosphorelay signal transduction system"/>
    <property type="evidence" value="ECO:0007669"/>
    <property type="project" value="InterPro"/>
</dbReference>
<dbReference type="Gene3D" id="3.40.50.2300">
    <property type="match status" value="1"/>
</dbReference>
<evidence type="ECO:0000259" key="5">
    <source>
        <dbReference type="PROSITE" id="PS50110"/>
    </source>
</evidence>
<dbReference type="SUPFAM" id="SSF46894">
    <property type="entry name" value="C-terminal effector domain of the bipartite response regulators"/>
    <property type="match status" value="1"/>
</dbReference>
<dbReference type="SUPFAM" id="SSF52172">
    <property type="entry name" value="CheY-like"/>
    <property type="match status" value="1"/>
</dbReference>
<evidence type="ECO:0000313" key="6">
    <source>
        <dbReference type="EMBL" id="SDN57747.1"/>
    </source>
</evidence>
<feature type="domain" description="HTH luxR-type" evidence="4">
    <location>
        <begin position="145"/>
        <end position="210"/>
    </location>
</feature>
<dbReference type="InterPro" id="IPR000792">
    <property type="entry name" value="Tscrpt_reg_LuxR_C"/>
</dbReference>
<keyword evidence="2" id="KW-0238">DNA-binding</keyword>
<accession>A0A1H0CIM4</accession>
<keyword evidence="1 3" id="KW-0597">Phosphoprotein</keyword>
<dbReference type="EMBL" id="FNIN01000003">
    <property type="protein sequence ID" value="SDN57747.1"/>
    <property type="molecule type" value="Genomic_DNA"/>
</dbReference>
<dbReference type="Pfam" id="PF00072">
    <property type="entry name" value="Response_reg"/>
    <property type="match status" value="1"/>
</dbReference>
<dbReference type="PANTHER" id="PTHR43214">
    <property type="entry name" value="TWO-COMPONENT RESPONSE REGULATOR"/>
    <property type="match status" value="1"/>
</dbReference>
<evidence type="ECO:0000259" key="4">
    <source>
        <dbReference type="PROSITE" id="PS50043"/>
    </source>
</evidence>
<dbReference type="InterPro" id="IPR011006">
    <property type="entry name" value="CheY-like_superfamily"/>
</dbReference>
<dbReference type="CDD" id="cd17535">
    <property type="entry name" value="REC_NarL-like"/>
    <property type="match status" value="1"/>
</dbReference>
<evidence type="ECO:0000256" key="2">
    <source>
        <dbReference type="ARBA" id="ARBA00023125"/>
    </source>
</evidence>
<evidence type="ECO:0000256" key="3">
    <source>
        <dbReference type="PROSITE-ProRule" id="PRU00169"/>
    </source>
</evidence>
<keyword evidence="7" id="KW-1185">Reference proteome</keyword>
<dbReference type="PROSITE" id="PS50043">
    <property type="entry name" value="HTH_LUXR_2"/>
    <property type="match status" value="1"/>
</dbReference>
<evidence type="ECO:0000313" key="7">
    <source>
        <dbReference type="Proteomes" id="UP000199602"/>
    </source>
</evidence>
<protein>
    <submittedName>
        <fullName evidence="6">Two component transcriptional regulator, LuxR family</fullName>
    </submittedName>
</protein>
<dbReference type="OrthoDB" id="9780312at2"/>
<dbReference type="PROSITE" id="PS00622">
    <property type="entry name" value="HTH_LUXR_1"/>
    <property type="match status" value="1"/>
</dbReference>
<dbReference type="PRINTS" id="PR00038">
    <property type="entry name" value="HTHLUXR"/>
</dbReference>